<dbReference type="EMBL" id="GL451627">
    <property type="protein sequence ID" value="EFN78878.1"/>
    <property type="molecule type" value="Genomic_DNA"/>
</dbReference>
<name>E2BZI0_HARSA</name>
<dbReference type="Proteomes" id="UP000008237">
    <property type="component" value="Unassembled WGS sequence"/>
</dbReference>
<gene>
    <name evidence="1" type="ORF">EAI_02286</name>
</gene>
<organism evidence="2">
    <name type="scientific">Harpegnathos saltator</name>
    <name type="common">Jerdon's jumping ant</name>
    <dbReference type="NCBI Taxonomy" id="610380"/>
    <lineage>
        <taxon>Eukaryota</taxon>
        <taxon>Metazoa</taxon>
        <taxon>Ecdysozoa</taxon>
        <taxon>Arthropoda</taxon>
        <taxon>Hexapoda</taxon>
        <taxon>Insecta</taxon>
        <taxon>Pterygota</taxon>
        <taxon>Neoptera</taxon>
        <taxon>Endopterygota</taxon>
        <taxon>Hymenoptera</taxon>
        <taxon>Apocrita</taxon>
        <taxon>Aculeata</taxon>
        <taxon>Formicoidea</taxon>
        <taxon>Formicidae</taxon>
        <taxon>Ponerinae</taxon>
        <taxon>Ponerini</taxon>
        <taxon>Harpegnathos</taxon>
    </lineage>
</organism>
<evidence type="ECO:0000313" key="2">
    <source>
        <dbReference type="Proteomes" id="UP000008237"/>
    </source>
</evidence>
<evidence type="ECO:0000313" key="1">
    <source>
        <dbReference type="EMBL" id="EFN78878.1"/>
    </source>
</evidence>
<dbReference type="OMA" id="PQRNNET"/>
<proteinExistence type="predicted"/>
<protein>
    <submittedName>
        <fullName evidence="1">Uncharacterized protein</fullName>
    </submittedName>
</protein>
<dbReference type="AlphaFoldDB" id="E2BZI0"/>
<keyword evidence="2" id="KW-1185">Reference proteome</keyword>
<accession>E2BZI0</accession>
<sequence>MTASRRSLSDHTRQDRSQNNRIRKLLLSEYREFSDTVLVESPFAETTRTGRGLRQVALGLTPTNLIVAADVLRNDPGFFCPPGIDASIESFELVSVYPLEYVQLSVFGRRRRRTLKARYTLVKPQRNNETVHLQHQKIAPRDFSSISPIFFFIYKSKE</sequence>
<dbReference type="InParanoid" id="E2BZI0"/>
<dbReference type="OrthoDB" id="6021951at2759"/>
<dbReference type="STRING" id="610380.E2BZI0"/>
<reference evidence="1 2" key="1">
    <citation type="journal article" date="2010" name="Science">
        <title>Genomic comparison of the ants Camponotus floridanus and Harpegnathos saltator.</title>
        <authorList>
            <person name="Bonasio R."/>
            <person name="Zhang G."/>
            <person name="Ye C."/>
            <person name="Mutti N.S."/>
            <person name="Fang X."/>
            <person name="Qin N."/>
            <person name="Donahue G."/>
            <person name="Yang P."/>
            <person name="Li Q."/>
            <person name="Li C."/>
            <person name="Zhang P."/>
            <person name="Huang Z."/>
            <person name="Berger S.L."/>
            <person name="Reinberg D."/>
            <person name="Wang J."/>
            <person name="Liebig J."/>
        </authorList>
    </citation>
    <scope>NUCLEOTIDE SEQUENCE [LARGE SCALE GENOMIC DNA]</scope>
    <source>
        <strain evidence="1 2">R22 G/1</strain>
    </source>
</reference>